<dbReference type="GO" id="GO:0032153">
    <property type="term" value="C:cell division site"/>
    <property type="evidence" value="ECO:0007669"/>
    <property type="project" value="TreeGrafter"/>
</dbReference>
<reference evidence="8 9" key="1">
    <citation type="journal article" date="2015" name="G3 (Bethesda)">
        <title>Insights into Ongoing Evolution of the Hexachlorocyclohexane Catabolic Pathway from Comparative Genomics of Ten Sphingomonadaceae Strains.</title>
        <authorList>
            <person name="Pearce S.L."/>
            <person name="Oakeshott J.G."/>
            <person name="Pandey G."/>
        </authorList>
    </citation>
    <scope>NUCLEOTIDE SEQUENCE [LARGE SCALE GENOMIC DNA]</scope>
    <source>
        <strain evidence="8 9">LL01</strain>
    </source>
</reference>
<evidence type="ECO:0000256" key="4">
    <source>
        <dbReference type="ARBA" id="ARBA00022989"/>
    </source>
</evidence>
<evidence type="ECO:0000259" key="7">
    <source>
        <dbReference type="Pfam" id="PF02687"/>
    </source>
</evidence>
<dbReference type="Pfam" id="PF02687">
    <property type="entry name" value="FtsX"/>
    <property type="match status" value="1"/>
</dbReference>
<keyword evidence="9" id="KW-1185">Reference proteome</keyword>
<name>A0A0J7XYN3_9SPHN</name>
<feature type="transmembrane region" description="Helical" evidence="6">
    <location>
        <begin position="175"/>
        <end position="195"/>
    </location>
</feature>
<keyword evidence="3 6" id="KW-0812">Transmembrane</keyword>
<dbReference type="EMBL" id="JACT01000001">
    <property type="protein sequence ID" value="KMS56786.1"/>
    <property type="molecule type" value="Genomic_DNA"/>
</dbReference>
<feature type="transmembrane region" description="Helical" evidence="6">
    <location>
        <begin position="29"/>
        <end position="52"/>
    </location>
</feature>
<dbReference type="PATRIC" id="fig|1420583.3.peg.88"/>
<accession>A0A0J7XYN3</accession>
<organism evidence="8 9">
    <name type="scientific">Sphingobium cupriresistens LL01</name>
    <dbReference type="NCBI Taxonomy" id="1420583"/>
    <lineage>
        <taxon>Bacteria</taxon>
        <taxon>Pseudomonadati</taxon>
        <taxon>Pseudomonadota</taxon>
        <taxon>Alphaproteobacteria</taxon>
        <taxon>Sphingomonadales</taxon>
        <taxon>Sphingomonadaceae</taxon>
        <taxon>Sphingobium</taxon>
    </lineage>
</organism>
<proteinExistence type="predicted"/>
<feature type="transmembrane region" description="Helical" evidence="6">
    <location>
        <begin position="231"/>
        <end position="251"/>
    </location>
</feature>
<evidence type="ECO:0000256" key="6">
    <source>
        <dbReference type="SAM" id="Phobius"/>
    </source>
</evidence>
<keyword evidence="5 6" id="KW-0472">Membrane</keyword>
<comment type="caution">
    <text evidence="8">The sequence shown here is derived from an EMBL/GenBank/DDBJ whole genome shotgun (WGS) entry which is preliminary data.</text>
</comment>
<comment type="subcellular location">
    <subcellularLocation>
        <location evidence="1">Cell membrane</location>
        <topology evidence="1">Multi-pass membrane protein</topology>
    </subcellularLocation>
</comment>
<gene>
    <name evidence="8" type="ORF">V473_00480</name>
</gene>
<dbReference type="GO" id="GO:0016020">
    <property type="term" value="C:membrane"/>
    <property type="evidence" value="ECO:0007669"/>
    <property type="project" value="InterPro"/>
</dbReference>
<evidence type="ECO:0000256" key="5">
    <source>
        <dbReference type="ARBA" id="ARBA00023136"/>
    </source>
</evidence>
<protein>
    <submittedName>
        <fullName evidence="8">Cell division protein</fullName>
    </submittedName>
</protein>
<feature type="transmembrane region" description="Helical" evidence="6">
    <location>
        <begin position="271"/>
        <end position="293"/>
    </location>
</feature>
<dbReference type="InterPro" id="IPR003838">
    <property type="entry name" value="ABC3_permease_C"/>
</dbReference>
<keyword evidence="4 6" id="KW-1133">Transmembrane helix</keyword>
<sequence length="301" mass="31225">MATRVDRRAAAAARHRLLPGGRLAGPMPWIIAIMMFLTVLAAAAALGLGAAVRSMSADLAGRASVQVVEADGQARDLLAARTLRALRGADGVRAADPVDPAKLADQLRPWLGDAASSGDLPVPALIDVMLTPGDADAKLDRLRRLLGGLSPKLRIEPHAVFLLPLAGLLTALGWLAAGIVLLMILATGAVVVLAARGAHDSHRGTIDVLHLMGSTDVQIARLFQRRIGLDALMGGALGFSFAALVILLIGLRLSATGSDVVGAVSLDPRGWLLLAALPIFGVILATLTARWTVLRALGRAL</sequence>
<keyword evidence="8" id="KW-0132">Cell division</keyword>
<keyword evidence="8" id="KW-0131">Cell cycle</keyword>
<dbReference type="Proteomes" id="UP000052232">
    <property type="component" value="Unassembled WGS sequence"/>
</dbReference>
<evidence type="ECO:0000313" key="8">
    <source>
        <dbReference type="EMBL" id="KMS56786.1"/>
    </source>
</evidence>
<dbReference type="AlphaFoldDB" id="A0A0J7XYN3"/>
<evidence type="ECO:0000256" key="3">
    <source>
        <dbReference type="ARBA" id="ARBA00022692"/>
    </source>
</evidence>
<dbReference type="PANTHER" id="PTHR47755:SF1">
    <property type="entry name" value="CELL DIVISION PROTEIN FTSX"/>
    <property type="match status" value="1"/>
</dbReference>
<evidence type="ECO:0000256" key="1">
    <source>
        <dbReference type="ARBA" id="ARBA00004651"/>
    </source>
</evidence>
<keyword evidence="2" id="KW-1003">Cell membrane</keyword>
<evidence type="ECO:0000313" key="9">
    <source>
        <dbReference type="Proteomes" id="UP000052232"/>
    </source>
</evidence>
<dbReference type="PANTHER" id="PTHR47755">
    <property type="entry name" value="CELL DIVISION PROTEIN FTSX"/>
    <property type="match status" value="1"/>
</dbReference>
<feature type="domain" description="ABC3 transporter permease C-terminal" evidence="7">
    <location>
        <begin position="179"/>
        <end position="297"/>
    </location>
</feature>
<dbReference type="RefSeq" id="WP_066599161.1">
    <property type="nucleotide sequence ID" value="NZ_KQ130434.1"/>
</dbReference>
<dbReference type="InterPro" id="IPR004513">
    <property type="entry name" value="FtsX"/>
</dbReference>
<evidence type="ECO:0000256" key="2">
    <source>
        <dbReference type="ARBA" id="ARBA00022475"/>
    </source>
</evidence>
<dbReference type="STRING" id="1420583.V473_00480"/>
<dbReference type="GO" id="GO:0051301">
    <property type="term" value="P:cell division"/>
    <property type="evidence" value="ECO:0007669"/>
    <property type="project" value="UniProtKB-KW"/>
</dbReference>